<name>A0ACB6ZWF4_THEGA</name>
<dbReference type="EMBL" id="MU117963">
    <property type="protein sequence ID" value="KAF9653730.1"/>
    <property type="molecule type" value="Genomic_DNA"/>
</dbReference>
<dbReference type="Proteomes" id="UP000886501">
    <property type="component" value="Unassembled WGS sequence"/>
</dbReference>
<accession>A0ACB6ZWF4</accession>
<sequence>MDEDTEVLDWGHEEDDYQSYDTRRSHENICEPRHHAGEDCDDTVSLGGDEDDLGVVYAYQSRSYQEKPKSSEITRHHNRDHYRESSQSSARQPSHLSPSHSSHQHAKLTHALPAKPVIVNPSVAVAQSQLLEASSMVNGRDRDRRNSIKKPAGEPLPPDWEIRHPRSGGSEVYYYNVKTHESTWVRPTLPPQKGSRERNERANGTSHQSTGGSRARSPSNNYVSPPKNRTTLLPSEDMSFDDRHYRPMEVPASSGRVEHILPQKPVFADRRSPERLSPAEGNRRVHRSQAESERARSRRGVSPSNARPPSPEDRRQEAGREPRSRPSRMDSYIPPTDRNHTSTHDERDTVRPSANSTLLASISLAPHRLLVCFACDVQLPYHLSCGRNLLCGELCTSLLVSFPCLPSKIPLPSTFCV</sequence>
<keyword evidence="2" id="KW-1185">Reference proteome</keyword>
<proteinExistence type="predicted"/>
<gene>
    <name evidence="1" type="ORF">BDM02DRAFT_1660518</name>
</gene>
<reference evidence="1" key="2">
    <citation type="journal article" date="2020" name="Nat. Commun.">
        <title>Large-scale genome sequencing of mycorrhizal fungi provides insights into the early evolution of symbiotic traits.</title>
        <authorList>
            <person name="Miyauchi S."/>
            <person name="Kiss E."/>
            <person name="Kuo A."/>
            <person name="Drula E."/>
            <person name="Kohler A."/>
            <person name="Sanchez-Garcia M."/>
            <person name="Morin E."/>
            <person name="Andreopoulos B."/>
            <person name="Barry K.W."/>
            <person name="Bonito G."/>
            <person name="Buee M."/>
            <person name="Carver A."/>
            <person name="Chen C."/>
            <person name="Cichocki N."/>
            <person name="Clum A."/>
            <person name="Culley D."/>
            <person name="Crous P.W."/>
            <person name="Fauchery L."/>
            <person name="Girlanda M."/>
            <person name="Hayes R.D."/>
            <person name="Keri Z."/>
            <person name="LaButti K."/>
            <person name="Lipzen A."/>
            <person name="Lombard V."/>
            <person name="Magnuson J."/>
            <person name="Maillard F."/>
            <person name="Murat C."/>
            <person name="Nolan M."/>
            <person name="Ohm R.A."/>
            <person name="Pangilinan J."/>
            <person name="Pereira M.F."/>
            <person name="Perotto S."/>
            <person name="Peter M."/>
            <person name="Pfister S."/>
            <person name="Riley R."/>
            <person name="Sitrit Y."/>
            <person name="Stielow J.B."/>
            <person name="Szollosi G."/>
            <person name="Zifcakova L."/>
            <person name="Stursova M."/>
            <person name="Spatafora J.W."/>
            <person name="Tedersoo L."/>
            <person name="Vaario L.M."/>
            <person name="Yamada A."/>
            <person name="Yan M."/>
            <person name="Wang P."/>
            <person name="Xu J."/>
            <person name="Bruns T."/>
            <person name="Baldrian P."/>
            <person name="Vilgalys R."/>
            <person name="Dunand C."/>
            <person name="Henrissat B."/>
            <person name="Grigoriev I.V."/>
            <person name="Hibbett D."/>
            <person name="Nagy L.G."/>
            <person name="Martin F.M."/>
        </authorList>
    </citation>
    <scope>NUCLEOTIDE SEQUENCE</scope>
    <source>
        <strain evidence="1">P2</strain>
    </source>
</reference>
<evidence type="ECO:0000313" key="1">
    <source>
        <dbReference type="EMBL" id="KAF9653730.1"/>
    </source>
</evidence>
<organism evidence="1 2">
    <name type="scientific">Thelephora ganbajun</name>
    <name type="common">Ganba fungus</name>
    <dbReference type="NCBI Taxonomy" id="370292"/>
    <lineage>
        <taxon>Eukaryota</taxon>
        <taxon>Fungi</taxon>
        <taxon>Dikarya</taxon>
        <taxon>Basidiomycota</taxon>
        <taxon>Agaricomycotina</taxon>
        <taxon>Agaricomycetes</taxon>
        <taxon>Thelephorales</taxon>
        <taxon>Thelephoraceae</taxon>
        <taxon>Thelephora</taxon>
    </lineage>
</organism>
<protein>
    <submittedName>
        <fullName evidence="1">Uncharacterized protein</fullName>
    </submittedName>
</protein>
<evidence type="ECO:0000313" key="2">
    <source>
        <dbReference type="Proteomes" id="UP000886501"/>
    </source>
</evidence>
<comment type="caution">
    <text evidence="1">The sequence shown here is derived from an EMBL/GenBank/DDBJ whole genome shotgun (WGS) entry which is preliminary data.</text>
</comment>
<reference evidence="1" key="1">
    <citation type="submission" date="2019-10" db="EMBL/GenBank/DDBJ databases">
        <authorList>
            <consortium name="DOE Joint Genome Institute"/>
            <person name="Kuo A."/>
            <person name="Miyauchi S."/>
            <person name="Kiss E."/>
            <person name="Drula E."/>
            <person name="Kohler A."/>
            <person name="Sanchez-Garcia M."/>
            <person name="Andreopoulos B."/>
            <person name="Barry K.W."/>
            <person name="Bonito G."/>
            <person name="Buee M."/>
            <person name="Carver A."/>
            <person name="Chen C."/>
            <person name="Cichocki N."/>
            <person name="Clum A."/>
            <person name="Culley D."/>
            <person name="Crous P.W."/>
            <person name="Fauchery L."/>
            <person name="Girlanda M."/>
            <person name="Hayes R."/>
            <person name="Keri Z."/>
            <person name="Labutti K."/>
            <person name="Lipzen A."/>
            <person name="Lombard V."/>
            <person name="Magnuson J."/>
            <person name="Maillard F."/>
            <person name="Morin E."/>
            <person name="Murat C."/>
            <person name="Nolan M."/>
            <person name="Ohm R."/>
            <person name="Pangilinan J."/>
            <person name="Pereira M."/>
            <person name="Perotto S."/>
            <person name="Peter M."/>
            <person name="Riley R."/>
            <person name="Sitrit Y."/>
            <person name="Stielow B."/>
            <person name="Szollosi G."/>
            <person name="Zifcakova L."/>
            <person name="Stursova M."/>
            <person name="Spatafora J.W."/>
            <person name="Tedersoo L."/>
            <person name="Vaario L.-M."/>
            <person name="Yamada A."/>
            <person name="Yan M."/>
            <person name="Wang P."/>
            <person name="Xu J."/>
            <person name="Bruns T."/>
            <person name="Baldrian P."/>
            <person name="Vilgalys R."/>
            <person name="Henrissat B."/>
            <person name="Grigoriev I.V."/>
            <person name="Hibbett D."/>
            <person name="Nagy L.G."/>
            <person name="Martin F.M."/>
        </authorList>
    </citation>
    <scope>NUCLEOTIDE SEQUENCE</scope>
    <source>
        <strain evidence="1">P2</strain>
    </source>
</reference>